<name>A0A368PMP5_SETIT</name>
<organism evidence="2">
    <name type="scientific">Setaria italica</name>
    <name type="common">Foxtail millet</name>
    <name type="synonym">Panicum italicum</name>
    <dbReference type="NCBI Taxonomy" id="4555"/>
    <lineage>
        <taxon>Eukaryota</taxon>
        <taxon>Viridiplantae</taxon>
        <taxon>Streptophyta</taxon>
        <taxon>Embryophyta</taxon>
        <taxon>Tracheophyta</taxon>
        <taxon>Spermatophyta</taxon>
        <taxon>Magnoliopsida</taxon>
        <taxon>Liliopsida</taxon>
        <taxon>Poales</taxon>
        <taxon>Poaceae</taxon>
        <taxon>PACMAD clade</taxon>
        <taxon>Panicoideae</taxon>
        <taxon>Panicodae</taxon>
        <taxon>Paniceae</taxon>
        <taxon>Cenchrinae</taxon>
        <taxon>Setaria</taxon>
    </lineage>
</organism>
<dbReference type="Pfam" id="PF01344">
    <property type="entry name" value="Kelch_1"/>
    <property type="match status" value="2"/>
</dbReference>
<dbReference type="AlphaFoldDB" id="A0A368PMP5"/>
<dbReference type="Gene3D" id="1.20.1280.50">
    <property type="match status" value="1"/>
</dbReference>
<reference evidence="2" key="1">
    <citation type="journal article" date="2012" name="Nat. Biotechnol.">
        <title>Reference genome sequence of the model plant Setaria.</title>
        <authorList>
            <person name="Bennetzen J.L."/>
            <person name="Schmutz J."/>
            <person name="Wang H."/>
            <person name="Percifield R."/>
            <person name="Hawkins J."/>
            <person name="Pontaroli A.C."/>
            <person name="Estep M."/>
            <person name="Feng L."/>
            <person name="Vaughn J.N."/>
            <person name="Grimwood J."/>
            <person name="Jenkins J."/>
            <person name="Barry K."/>
            <person name="Lindquist E."/>
            <person name="Hellsten U."/>
            <person name="Deshpande S."/>
            <person name="Wang X."/>
            <person name="Wu X."/>
            <person name="Mitros T."/>
            <person name="Triplett J."/>
            <person name="Yang X."/>
            <person name="Ye C.Y."/>
            <person name="Mauro-Herrera M."/>
            <person name="Wang L."/>
            <person name="Li P."/>
            <person name="Sharma M."/>
            <person name="Sharma R."/>
            <person name="Ronald P.C."/>
            <person name="Panaud O."/>
            <person name="Kellogg E.A."/>
            <person name="Brutnell T.P."/>
            <person name="Doust A.N."/>
            <person name="Tuskan G.A."/>
            <person name="Rokhsar D."/>
            <person name="Devos K.M."/>
        </authorList>
    </citation>
    <scope>NUCLEOTIDE SEQUENCE [LARGE SCALE GENOMIC DNA]</scope>
    <source>
        <strain evidence="2">Yugu1</strain>
    </source>
</reference>
<dbReference type="Pfam" id="PF00646">
    <property type="entry name" value="F-box"/>
    <property type="match status" value="1"/>
</dbReference>
<proteinExistence type="predicted"/>
<accession>A0A368PMP5</accession>
<dbReference type="InterPro" id="IPR015915">
    <property type="entry name" value="Kelch-typ_b-propeller"/>
</dbReference>
<dbReference type="OrthoDB" id="191037at2759"/>
<dbReference type="SMART" id="SM00612">
    <property type="entry name" value="Kelch"/>
    <property type="match status" value="2"/>
</dbReference>
<dbReference type="Gene3D" id="2.120.10.80">
    <property type="entry name" value="Kelch-type beta propeller"/>
    <property type="match status" value="1"/>
</dbReference>
<dbReference type="InterPro" id="IPR001810">
    <property type="entry name" value="F-box_dom"/>
</dbReference>
<evidence type="ECO:0000313" key="2">
    <source>
        <dbReference type="EMBL" id="RCV06883.1"/>
    </source>
</evidence>
<dbReference type="SUPFAM" id="SSF117281">
    <property type="entry name" value="Kelch motif"/>
    <property type="match status" value="1"/>
</dbReference>
<protein>
    <recommendedName>
        <fullName evidence="1">F-box domain-containing protein</fullName>
    </recommendedName>
</protein>
<dbReference type="InterPro" id="IPR006652">
    <property type="entry name" value="Kelch_1"/>
</dbReference>
<evidence type="ECO:0000259" key="1">
    <source>
        <dbReference type="SMART" id="SM00256"/>
    </source>
</evidence>
<feature type="domain" description="F-box" evidence="1">
    <location>
        <begin position="66"/>
        <end position="106"/>
    </location>
</feature>
<gene>
    <name evidence="2" type="ORF">SETIT_1G198900v2</name>
</gene>
<dbReference type="InterPro" id="IPR044595">
    <property type="entry name" value="KMD1-4"/>
</dbReference>
<dbReference type="InterPro" id="IPR036047">
    <property type="entry name" value="F-box-like_dom_sf"/>
</dbReference>
<reference evidence="2" key="2">
    <citation type="submission" date="2015-07" db="EMBL/GenBank/DDBJ databases">
        <authorList>
            <person name="Noorani M."/>
        </authorList>
    </citation>
    <scope>NUCLEOTIDE SEQUENCE</scope>
    <source>
        <strain evidence="2">Yugu1</strain>
    </source>
</reference>
<dbReference type="GO" id="GO:2000762">
    <property type="term" value="P:regulation of phenylpropanoid metabolic process"/>
    <property type="evidence" value="ECO:0007669"/>
    <property type="project" value="InterPro"/>
</dbReference>
<dbReference type="STRING" id="4555.A0A368PMP5"/>
<sequence length="417" mass="43827">MGGISPIELHHAGINKLQEDKVEDLYAATQGARYCYSSKDKQQERAMAMGAEEDGGGQEGELIPGLPDDVAMECLARVPSRSHRRMRRVCRGWRGAVGSAEFRRRRRTAGAAEDIVFLVQSAPAGGDGKGSTPECALAALNLTTGEWRRVKGPAEAWGPVPLFAQCAAAGDGRHVAVVGGWDPDTLRPTSDVRVLDVPAGTWRRGRQMPDNRSFFGCAGGGDGNVYVAGGHDESKNALRSALAYSVADDAWRALPDMSEERDEPQLVATPGGGVLAASGYPTEAQGAFKKTAERFAAGAWTDEGDVVPDTAETCLASVQGKLWAVRAGKGGVREWDGVPRAWRDVAAGPPGVEACVKAVGVGDGDGAALFVFGTVADAAEGGKYSAWVMEAGGAPWKRVPVPSRFSGFVYSAAAVRI</sequence>
<dbReference type="GO" id="GO:0080037">
    <property type="term" value="P:negative regulation of cytokinin-activated signaling pathway"/>
    <property type="evidence" value="ECO:0007669"/>
    <property type="project" value="InterPro"/>
</dbReference>
<dbReference type="CDD" id="cd22152">
    <property type="entry name" value="F-box_AtAFR-like"/>
    <property type="match status" value="1"/>
</dbReference>
<dbReference type="PANTHER" id="PTHR46407:SF21">
    <property type="entry name" value="F-BOX_KELCH-REPEAT PROTEIN SKIP20"/>
    <property type="match status" value="1"/>
</dbReference>
<dbReference type="SMART" id="SM00256">
    <property type="entry name" value="FBOX"/>
    <property type="match status" value="1"/>
</dbReference>
<dbReference type="EMBL" id="CM003528">
    <property type="protein sequence ID" value="RCV06883.1"/>
    <property type="molecule type" value="Genomic_DNA"/>
</dbReference>
<dbReference type="PANTHER" id="PTHR46407">
    <property type="entry name" value="OS02G0208700 PROTEIN"/>
    <property type="match status" value="1"/>
</dbReference>
<dbReference type="SUPFAM" id="SSF81383">
    <property type="entry name" value="F-box domain"/>
    <property type="match status" value="1"/>
</dbReference>